<organism evidence="1">
    <name type="scientific">bioreactor metagenome</name>
    <dbReference type="NCBI Taxonomy" id="1076179"/>
    <lineage>
        <taxon>unclassified sequences</taxon>
        <taxon>metagenomes</taxon>
        <taxon>ecological metagenomes</taxon>
    </lineage>
</organism>
<dbReference type="EMBL" id="VSSQ01034430">
    <property type="protein sequence ID" value="MPM86374.1"/>
    <property type="molecule type" value="Genomic_DNA"/>
</dbReference>
<protein>
    <submittedName>
        <fullName evidence="1">Uncharacterized protein</fullName>
    </submittedName>
</protein>
<proteinExistence type="predicted"/>
<sequence>MYRFLKAVPTEFHLYFGSYHISLRFCAAKRHIDAGQSFSILDDIHIIDKILSFYLYADVTFVSIDFVAHDGVIYSEIKFNLITCNAIYMTFFHRFPNIGATVGRCYNSNKSVAITSGIARMLVGGADNPELISFIQSVKHGTFIIAWSHVMQIRKITKIFFRQSVTGKYFNKRCFTFFEEIPVITSESFLITHMMWSYKSLFSFQLILQIRNGSCFHQRRIEAIIQRYMITIFHAMILITQESQEFTFFVILISHLHIFFPSGFTQTLESRGMVIDYP</sequence>
<reference evidence="1" key="1">
    <citation type="submission" date="2019-08" db="EMBL/GenBank/DDBJ databases">
        <authorList>
            <person name="Kucharzyk K."/>
            <person name="Murdoch R.W."/>
            <person name="Higgins S."/>
            <person name="Loffler F."/>
        </authorList>
    </citation>
    <scope>NUCLEOTIDE SEQUENCE</scope>
</reference>
<gene>
    <name evidence="1" type="ORF">SDC9_133463</name>
</gene>
<dbReference type="AlphaFoldDB" id="A0A645DAK1"/>
<comment type="caution">
    <text evidence="1">The sequence shown here is derived from an EMBL/GenBank/DDBJ whole genome shotgun (WGS) entry which is preliminary data.</text>
</comment>
<accession>A0A645DAK1</accession>
<name>A0A645DAK1_9ZZZZ</name>
<evidence type="ECO:0000313" key="1">
    <source>
        <dbReference type="EMBL" id="MPM86374.1"/>
    </source>
</evidence>